<dbReference type="Pfam" id="PF01075">
    <property type="entry name" value="Glyco_transf_9"/>
    <property type="match status" value="1"/>
</dbReference>
<dbReference type="AlphaFoldDB" id="A0AAU9D137"/>
<dbReference type="PANTHER" id="PTHR30160">
    <property type="entry name" value="TETRAACYLDISACCHARIDE 4'-KINASE-RELATED"/>
    <property type="match status" value="1"/>
</dbReference>
<proteinExistence type="predicted"/>
<organism evidence="3 4">
    <name type="scientific">Haliovirga abyssi</name>
    <dbReference type="NCBI Taxonomy" id="2996794"/>
    <lineage>
        <taxon>Bacteria</taxon>
        <taxon>Fusobacteriati</taxon>
        <taxon>Fusobacteriota</taxon>
        <taxon>Fusobacteriia</taxon>
        <taxon>Fusobacteriales</taxon>
        <taxon>Haliovirgaceae</taxon>
        <taxon>Haliovirga</taxon>
    </lineage>
</organism>
<dbReference type="RefSeq" id="WP_307904630.1">
    <property type="nucleotide sequence ID" value="NZ_AP027059.1"/>
</dbReference>
<dbReference type="Proteomes" id="UP001321582">
    <property type="component" value="Chromosome"/>
</dbReference>
<dbReference type="InterPro" id="IPR002201">
    <property type="entry name" value="Glyco_trans_9"/>
</dbReference>
<gene>
    <name evidence="3" type="ORF">HLVA_02530</name>
</gene>
<dbReference type="CDD" id="cd03789">
    <property type="entry name" value="GT9_LPS_heptosyltransferase"/>
    <property type="match status" value="1"/>
</dbReference>
<protein>
    <submittedName>
        <fullName evidence="3">ADP-heptose--LPS heptosyltransferase</fullName>
    </submittedName>
</protein>
<keyword evidence="1" id="KW-0328">Glycosyltransferase</keyword>
<name>A0AAU9D137_9FUSO</name>
<dbReference type="GO" id="GO:0009244">
    <property type="term" value="P:lipopolysaccharide core region biosynthetic process"/>
    <property type="evidence" value="ECO:0007669"/>
    <property type="project" value="TreeGrafter"/>
</dbReference>
<reference evidence="3 4" key="1">
    <citation type="submission" date="2022-11" db="EMBL/GenBank/DDBJ databases">
        <title>Haliovirga abyssi gen. nov., sp. nov., a mesophilic fermentative bacterium isolated from the Iheya North hydrothermal field and the proposal of Haliovirgaceae fam. nov.</title>
        <authorList>
            <person name="Miyazaki U."/>
            <person name="Tame A."/>
            <person name="Miyazaki J."/>
            <person name="Takai K."/>
            <person name="Sawayama S."/>
            <person name="Kitajima M."/>
            <person name="Okamoto A."/>
            <person name="Nakagawa S."/>
        </authorList>
    </citation>
    <scope>NUCLEOTIDE SEQUENCE [LARGE SCALE GENOMIC DNA]</scope>
    <source>
        <strain evidence="3 4">IC12</strain>
    </source>
</reference>
<keyword evidence="2" id="KW-0808">Transferase</keyword>
<keyword evidence="4" id="KW-1185">Reference proteome</keyword>
<evidence type="ECO:0000313" key="4">
    <source>
        <dbReference type="Proteomes" id="UP001321582"/>
    </source>
</evidence>
<dbReference type="Gene3D" id="3.40.50.2000">
    <property type="entry name" value="Glycogen Phosphorylase B"/>
    <property type="match status" value="2"/>
</dbReference>
<dbReference type="InterPro" id="IPR051199">
    <property type="entry name" value="LPS_LOS_Heptosyltrfase"/>
</dbReference>
<dbReference type="GO" id="GO:0008713">
    <property type="term" value="F:ADP-heptose-lipopolysaccharide heptosyltransferase activity"/>
    <property type="evidence" value="ECO:0007669"/>
    <property type="project" value="TreeGrafter"/>
</dbReference>
<dbReference type="KEGG" id="haby:HLVA_02530"/>
<dbReference type="PANTHER" id="PTHR30160:SF7">
    <property type="entry name" value="ADP-HEPTOSE--LPS HEPTOSYLTRANSFERASE 2"/>
    <property type="match status" value="1"/>
</dbReference>
<sequence>MKILVIQLKQIGDVLLSTPVCNSLKKTYSSAQIDYIIYDYTAGVVDNNPSISKIIKITKKERESYIEFLKLLLKIRKEKYDIVLNIQGKLEGTLITLASGAKLKIGFDRKGWEIFHTKIVNESNSKKITGAGNTIDGRLSLLTALDDEVKYDYDLKIYLKDDEVIRIKNKMIKFGINIDRPIISMGITSRRDYRIWPVEYFSKIMDYLIKKYNAQIILFYAPNDKKYNSEKDYCEAAKKLVENNKNVFTNIETENVRELLCLLKNSDIYIGNDNGPRHFAQGVDTPAFCIFSPTANKWDFNPHNNPRFRAIDLQDALGLDNEKYKEYTKNLDRDKNSMEYFKEIKPEFVISEIDKMIKELNLFK</sequence>
<evidence type="ECO:0000313" key="3">
    <source>
        <dbReference type="EMBL" id="BDU49684.1"/>
    </source>
</evidence>
<evidence type="ECO:0000256" key="2">
    <source>
        <dbReference type="ARBA" id="ARBA00022679"/>
    </source>
</evidence>
<dbReference type="SUPFAM" id="SSF53756">
    <property type="entry name" value="UDP-Glycosyltransferase/glycogen phosphorylase"/>
    <property type="match status" value="1"/>
</dbReference>
<dbReference type="EMBL" id="AP027059">
    <property type="protein sequence ID" value="BDU49684.1"/>
    <property type="molecule type" value="Genomic_DNA"/>
</dbReference>
<evidence type="ECO:0000256" key="1">
    <source>
        <dbReference type="ARBA" id="ARBA00022676"/>
    </source>
</evidence>
<dbReference type="GO" id="GO:0005829">
    <property type="term" value="C:cytosol"/>
    <property type="evidence" value="ECO:0007669"/>
    <property type="project" value="TreeGrafter"/>
</dbReference>
<accession>A0AAU9D137</accession>